<protein>
    <submittedName>
        <fullName evidence="2">Uncharacterized protein</fullName>
    </submittedName>
</protein>
<organism evidence="2 3">
    <name type="scientific">Trichonephila inaurata madagascariensis</name>
    <dbReference type="NCBI Taxonomy" id="2747483"/>
    <lineage>
        <taxon>Eukaryota</taxon>
        <taxon>Metazoa</taxon>
        <taxon>Ecdysozoa</taxon>
        <taxon>Arthropoda</taxon>
        <taxon>Chelicerata</taxon>
        <taxon>Arachnida</taxon>
        <taxon>Araneae</taxon>
        <taxon>Araneomorphae</taxon>
        <taxon>Entelegynae</taxon>
        <taxon>Araneoidea</taxon>
        <taxon>Nephilidae</taxon>
        <taxon>Trichonephila</taxon>
        <taxon>Trichonephila inaurata</taxon>
    </lineage>
</organism>
<reference evidence="2" key="1">
    <citation type="submission" date="2020-08" db="EMBL/GenBank/DDBJ databases">
        <title>Multicomponent nature underlies the extraordinary mechanical properties of spider dragline silk.</title>
        <authorList>
            <person name="Kono N."/>
            <person name="Nakamura H."/>
            <person name="Mori M."/>
            <person name="Yoshida Y."/>
            <person name="Ohtoshi R."/>
            <person name="Malay A.D."/>
            <person name="Moran D.A.P."/>
            <person name="Tomita M."/>
            <person name="Numata K."/>
            <person name="Arakawa K."/>
        </authorList>
    </citation>
    <scope>NUCLEOTIDE SEQUENCE</scope>
</reference>
<feature type="region of interest" description="Disordered" evidence="1">
    <location>
        <begin position="214"/>
        <end position="264"/>
    </location>
</feature>
<keyword evidence="3" id="KW-1185">Reference proteome</keyword>
<feature type="compositionally biased region" description="Low complexity" evidence="1">
    <location>
        <begin position="214"/>
        <end position="232"/>
    </location>
</feature>
<name>A0A8X7CU22_9ARAC</name>
<gene>
    <name evidence="2" type="ORF">TNIN_402481</name>
</gene>
<feature type="compositionally biased region" description="Basic and acidic residues" evidence="1">
    <location>
        <begin position="233"/>
        <end position="244"/>
    </location>
</feature>
<comment type="caution">
    <text evidence="2">The sequence shown here is derived from an EMBL/GenBank/DDBJ whole genome shotgun (WGS) entry which is preliminary data.</text>
</comment>
<evidence type="ECO:0000313" key="3">
    <source>
        <dbReference type="Proteomes" id="UP000886998"/>
    </source>
</evidence>
<evidence type="ECO:0000256" key="1">
    <source>
        <dbReference type="SAM" id="MobiDB-lite"/>
    </source>
</evidence>
<dbReference type="AlphaFoldDB" id="A0A8X7CU22"/>
<proteinExistence type="predicted"/>
<sequence>MEAFPIFFRLDGLNDVLPNQDGGVNPSSQIRPSHCSPHGSPCILESTRIDEQAEIVPVAKEYVAQSLGCQTNPDQSNGTGIMLIDENDPAPPCTMELDTTQDNCSLPCMSYHLRMTLTVNQLVSPLPSQRLYRWSVICPAQIPSLPRPWLRPVVLIRCRQQQVLRPPTATQVIIAPHESRTCLPSWISSWRILLTSTLEDHYKRKHFRRLSPQHVAPPAEHAVPAAHTTPATRETKGEHPRPRTDPPPTYSNTPANTGKAGKLTGRRLDKNFVCDFCEKRHVSQCHPDDVPTSNTPGTSASTNKKALWCPHCARLLSPQQSVTSYQDHTQRLVCEGQ</sequence>
<dbReference type="Proteomes" id="UP000886998">
    <property type="component" value="Unassembled WGS sequence"/>
</dbReference>
<dbReference type="EMBL" id="BMAV01023589">
    <property type="protein sequence ID" value="GFY79475.1"/>
    <property type="molecule type" value="Genomic_DNA"/>
</dbReference>
<evidence type="ECO:0000313" key="2">
    <source>
        <dbReference type="EMBL" id="GFY79475.1"/>
    </source>
</evidence>
<accession>A0A8X7CU22</accession>